<organism evidence="6 7">
    <name type="scientific">Haloactinopolyspora alba</name>
    <dbReference type="NCBI Taxonomy" id="648780"/>
    <lineage>
        <taxon>Bacteria</taxon>
        <taxon>Bacillati</taxon>
        <taxon>Actinomycetota</taxon>
        <taxon>Actinomycetes</taxon>
        <taxon>Jiangellales</taxon>
        <taxon>Jiangellaceae</taxon>
        <taxon>Haloactinopolyspora</taxon>
    </lineage>
</organism>
<dbReference type="EMBL" id="PYGE01000003">
    <property type="protein sequence ID" value="PSL05976.1"/>
    <property type="molecule type" value="Genomic_DNA"/>
</dbReference>
<gene>
    <name evidence="6" type="ORF">CLV30_103130</name>
</gene>
<dbReference type="InterPro" id="IPR048284">
    <property type="entry name" value="EryCIII-like_N"/>
</dbReference>
<evidence type="ECO:0000256" key="3">
    <source>
        <dbReference type="ARBA" id="ARBA00022679"/>
    </source>
</evidence>
<protein>
    <submittedName>
        <fullName evidence="6">Glycosyltransferase</fullName>
    </submittedName>
</protein>
<dbReference type="SUPFAM" id="SSF53756">
    <property type="entry name" value="UDP-Glycosyltransferase/glycogen phosphorylase"/>
    <property type="match status" value="1"/>
</dbReference>
<evidence type="ECO:0000256" key="1">
    <source>
        <dbReference type="ARBA" id="ARBA00006962"/>
    </source>
</evidence>
<sequence length="393" mass="41081">MRILFTTSPTFSHTTPMVPLAQAARLAGHQVVFAGGEVTRRTAAGAGLSVLDPAPGQDVGEPHRSFMADESNHNLPPEKAVGAFVGMLSTIGQMMLPGLVDAARGWKADVVVTPAWMPWGLVAARAAGALGVMHGIGLRYPAVPWMADEPPEVARRHGVTQFPEHCDAEVSLIPESLDQFSPVSPGEVPFPVLSMQPCTYNGSGEVQPWVLRKQRRHRVAVTMGTTSADHGWPEVLDAVVRGAADEDTEVIIATGGVDVSAILGDVPESVRVVDFVPLDTLLASCDAIVHHSGMSSMFSAFCAGVPQVALPRSVGDSPMNAHVMTSGGAGVAVTRSEATPELVREALHDVIHEPSYRDACAGIVSTMEAMPSPHDVVAQLAGLAASGAQPSAA</sequence>
<keyword evidence="7" id="KW-1185">Reference proteome</keyword>
<dbReference type="Pfam" id="PF06722">
    <property type="entry name" value="EryCIII-like_C"/>
    <property type="match status" value="1"/>
</dbReference>
<dbReference type="Gene3D" id="3.40.50.2000">
    <property type="entry name" value="Glycogen Phosphorylase B"/>
    <property type="match status" value="2"/>
</dbReference>
<evidence type="ECO:0000259" key="5">
    <source>
        <dbReference type="Pfam" id="PF21036"/>
    </source>
</evidence>
<reference evidence="6 7" key="1">
    <citation type="submission" date="2018-03" db="EMBL/GenBank/DDBJ databases">
        <title>Genomic Encyclopedia of Archaeal and Bacterial Type Strains, Phase II (KMG-II): from individual species to whole genera.</title>
        <authorList>
            <person name="Goeker M."/>
        </authorList>
    </citation>
    <scope>NUCLEOTIDE SEQUENCE [LARGE SCALE GENOMIC DNA]</scope>
    <source>
        <strain evidence="6 7">DSM 45211</strain>
    </source>
</reference>
<evidence type="ECO:0000256" key="2">
    <source>
        <dbReference type="ARBA" id="ARBA00022676"/>
    </source>
</evidence>
<dbReference type="Proteomes" id="UP000243528">
    <property type="component" value="Unassembled WGS sequence"/>
</dbReference>
<evidence type="ECO:0000313" key="7">
    <source>
        <dbReference type="Proteomes" id="UP000243528"/>
    </source>
</evidence>
<dbReference type="AlphaFoldDB" id="A0A2P8E925"/>
<keyword evidence="2" id="KW-0328">Glycosyltransferase</keyword>
<feature type="domain" description="Erythromycin biosynthesis protein CIII-like C-terminal" evidence="4">
    <location>
        <begin position="242"/>
        <end position="381"/>
    </location>
</feature>
<accession>A0A2P8E925</accession>
<feature type="domain" description="Erythromycin biosynthesis protein CIII-like N-terminal" evidence="5">
    <location>
        <begin position="22"/>
        <end position="224"/>
    </location>
</feature>
<dbReference type="RefSeq" id="WP_106536205.1">
    <property type="nucleotide sequence ID" value="NZ_ML142901.1"/>
</dbReference>
<dbReference type="FunFam" id="3.40.50.2000:FF:000072">
    <property type="entry name" value="Glycosyl transferase"/>
    <property type="match status" value="1"/>
</dbReference>
<evidence type="ECO:0000313" key="6">
    <source>
        <dbReference type="EMBL" id="PSL05976.1"/>
    </source>
</evidence>
<keyword evidence="3 6" id="KW-0808">Transferase</keyword>
<dbReference type="GO" id="GO:0008194">
    <property type="term" value="F:UDP-glycosyltransferase activity"/>
    <property type="evidence" value="ECO:0007669"/>
    <property type="project" value="InterPro"/>
</dbReference>
<comment type="caution">
    <text evidence="6">The sequence shown here is derived from an EMBL/GenBank/DDBJ whole genome shotgun (WGS) entry which is preliminary data.</text>
</comment>
<dbReference type="InterPro" id="IPR050426">
    <property type="entry name" value="Glycosyltransferase_28"/>
</dbReference>
<dbReference type="InterPro" id="IPR010610">
    <property type="entry name" value="EryCIII-like_C"/>
</dbReference>
<name>A0A2P8E925_9ACTN</name>
<dbReference type="PANTHER" id="PTHR48050">
    <property type="entry name" value="STEROL 3-BETA-GLUCOSYLTRANSFERASE"/>
    <property type="match status" value="1"/>
</dbReference>
<proteinExistence type="inferred from homology"/>
<comment type="similarity">
    <text evidence="1">Belongs to the glycosyltransferase 28 family.</text>
</comment>
<evidence type="ECO:0000259" key="4">
    <source>
        <dbReference type="Pfam" id="PF06722"/>
    </source>
</evidence>
<dbReference type="Pfam" id="PF21036">
    <property type="entry name" value="EryCIII-like_N"/>
    <property type="match status" value="1"/>
</dbReference>
<dbReference type="OrthoDB" id="3863369at2"/>
<dbReference type="GO" id="GO:0017000">
    <property type="term" value="P:antibiotic biosynthetic process"/>
    <property type="evidence" value="ECO:0007669"/>
    <property type="project" value="UniProtKB-ARBA"/>
</dbReference>
<dbReference type="CDD" id="cd03784">
    <property type="entry name" value="GT1_Gtf-like"/>
    <property type="match status" value="1"/>
</dbReference>
<dbReference type="InterPro" id="IPR002213">
    <property type="entry name" value="UDP_glucos_trans"/>
</dbReference>
<dbReference type="GO" id="GO:0016758">
    <property type="term" value="F:hexosyltransferase activity"/>
    <property type="evidence" value="ECO:0007669"/>
    <property type="project" value="UniProtKB-ARBA"/>
</dbReference>
<dbReference type="PANTHER" id="PTHR48050:SF13">
    <property type="entry name" value="STEROL 3-BETA-GLUCOSYLTRANSFERASE UGT80A2"/>
    <property type="match status" value="1"/>
</dbReference>